<dbReference type="Proteomes" id="UP001595797">
    <property type="component" value="Unassembled WGS sequence"/>
</dbReference>
<keyword evidence="10" id="KW-1185">Reference proteome</keyword>
<accession>A0ABV9TNA7</accession>
<feature type="transmembrane region" description="Helical" evidence="7">
    <location>
        <begin position="172"/>
        <end position="194"/>
    </location>
</feature>
<reference evidence="10" key="1">
    <citation type="journal article" date="2019" name="Int. J. Syst. Evol. Microbiol.">
        <title>The Global Catalogue of Microorganisms (GCM) 10K type strain sequencing project: providing services to taxonomists for standard genome sequencing and annotation.</title>
        <authorList>
            <consortium name="The Broad Institute Genomics Platform"/>
            <consortium name="The Broad Institute Genome Sequencing Center for Infectious Disease"/>
            <person name="Wu L."/>
            <person name="Ma J."/>
        </authorList>
    </citation>
    <scope>NUCLEOTIDE SEQUENCE [LARGE SCALE GENOMIC DNA]</scope>
    <source>
        <strain evidence="10">CGMCC 4.6946</strain>
    </source>
</reference>
<organism evidence="9 10">
    <name type="scientific">Kocuria oceani</name>
    <dbReference type="NCBI Taxonomy" id="988827"/>
    <lineage>
        <taxon>Bacteria</taxon>
        <taxon>Bacillati</taxon>
        <taxon>Actinomycetota</taxon>
        <taxon>Actinomycetes</taxon>
        <taxon>Micrococcales</taxon>
        <taxon>Micrococcaceae</taxon>
        <taxon>Kocuria</taxon>
    </lineage>
</organism>
<keyword evidence="4 7" id="KW-1133">Transmembrane helix</keyword>
<keyword evidence="2" id="KW-0813">Transport</keyword>
<feature type="transmembrane region" description="Helical" evidence="7">
    <location>
        <begin position="124"/>
        <end position="143"/>
    </location>
</feature>
<evidence type="ECO:0000256" key="4">
    <source>
        <dbReference type="ARBA" id="ARBA00022989"/>
    </source>
</evidence>
<protein>
    <submittedName>
        <fullName evidence="9">Cation diffusion facilitator family transporter</fullName>
    </submittedName>
</protein>
<feature type="region of interest" description="Disordered" evidence="6">
    <location>
        <begin position="319"/>
        <end position="340"/>
    </location>
</feature>
<dbReference type="NCBIfam" id="TIGR01297">
    <property type="entry name" value="CDF"/>
    <property type="match status" value="1"/>
</dbReference>
<dbReference type="InterPro" id="IPR027469">
    <property type="entry name" value="Cation_efflux_TMD_sf"/>
</dbReference>
<comment type="subcellular location">
    <subcellularLocation>
        <location evidence="1">Membrane</location>
        <topology evidence="1">Multi-pass membrane protein</topology>
    </subcellularLocation>
</comment>
<keyword evidence="5 7" id="KW-0472">Membrane</keyword>
<gene>
    <name evidence="9" type="ORF">ACFPCS_16135</name>
</gene>
<evidence type="ECO:0000256" key="3">
    <source>
        <dbReference type="ARBA" id="ARBA00022692"/>
    </source>
</evidence>
<feature type="transmembrane region" description="Helical" evidence="7">
    <location>
        <begin position="206"/>
        <end position="225"/>
    </location>
</feature>
<sequence>MTADQQGATAQERPPGGSLLTVLVALGANFFVAAAKTITAAITGSAAMVAEAAHSWADTGNEVFLLIAERRSARPRDRSHPRGYGREGYVWSMFAAFGLFVAGSVVSITHGVQELGAEPTEADYMPAYIVLAVSFVLEGVSFAQALRQTRGLAGELGLHPLRFIQRTSDPTLRAVFVEDAVALIGIVVAAAAMAAHQLTGNPVWDAAGSIVVGVLLGVVAVFLIVRNKDFLTGQPTDPWLHERLLAAILADPDVQRVTYLHTEFVGARRVFLVAAVDLTGDDAEHHLATRLRTVEARLEEHELIEDAVLTLSLPQAPALQLRTSPTQHNSSTTTSSDRTP</sequence>
<keyword evidence="3 7" id="KW-0812">Transmembrane</keyword>
<proteinExistence type="predicted"/>
<evidence type="ECO:0000256" key="6">
    <source>
        <dbReference type="SAM" id="MobiDB-lite"/>
    </source>
</evidence>
<dbReference type="InterPro" id="IPR002524">
    <property type="entry name" value="Cation_efflux"/>
</dbReference>
<evidence type="ECO:0000256" key="7">
    <source>
        <dbReference type="SAM" id="Phobius"/>
    </source>
</evidence>
<dbReference type="PANTHER" id="PTHR13414:SF9">
    <property type="entry name" value="PROTON-COUPLED ZINC ANTIPORTER SLC30A9, MITOCHONDRIAL"/>
    <property type="match status" value="1"/>
</dbReference>
<dbReference type="InterPro" id="IPR040177">
    <property type="entry name" value="SLC30A9"/>
</dbReference>
<dbReference type="PANTHER" id="PTHR13414">
    <property type="entry name" value="HUEL-CATION TRANSPORTER"/>
    <property type="match status" value="1"/>
</dbReference>
<dbReference type="Pfam" id="PF01545">
    <property type="entry name" value="Cation_efflux"/>
    <property type="match status" value="1"/>
</dbReference>
<dbReference type="InterPro" id="IPR058533">
    <property type="entry name" value="Cation_efflux_TM"/>
</dbReference>
<feature type="transmembrane region" description="Helical" evidence="7">
    <location>
        <begin position="88"/>
        <end position="112"/>
    </location>
</feature>
<name>A0ABV9TNA7_9MICC</name>
<dbReference type="RefSeq" id="WP_277551293.1">
    <property type="nucleotide sequence ID" value="NZ_JARAMH010000008.1"/>
</dbReference>
<dbReference type="SUPFAM" id="SSF161111">
    <property type="entry name" value="Cation efflux protein transmembrane domain-like"/>
    <property type="match status" value="1"/>
</dbReference>
<evidence type="ECO:0000256" key="5">
    <source>
        <dbReference type="ARBA" id="ARBA00023136"/>
    </source>
</evidence>
<feature type="compositionally biased region" description="Polar residues" evidence="6">
    <location>
        <begin position="321"/>
        <end position="340"/>
    </location>
</feature>
<evidence type="ECO:0000259" key="8">
    <source>
        <dbReference type="Pfam" id="PF01545"/>
    </source>
</evidence>
<comment type="caution">
    <text evidence="9">The sequence shown here is derived from an EMBL/GenBank/DDBJ whole genome shotgun (WGS) entry which is preliminary data.</text>
</comment>
<dbReference type="Gene3D" id="1.20.1510.10">
    <property type="entry name" value="Cation efflux protein transmembrane domain"/>
    <property type="match status" value="1"/>
</dbReference>
<dbReference type="EMBL" id="JBHSIW010000024">
    <property type="protein sequence ID" value="MFC4905099.1"/>
    <property type="molecule type" value="Genomic_DNA"/>
</dbReference>
<evidence type="ECO:0000256" key="1">
    <source>
        <dbReference type="ARBA" id="ARBA00004141"/>
    </source>
</evidence>
<feature type="domain" description="Cation efflux protein transmembrane" evidence="8">
    <location>
        <begin position="22"/>
        <end position="227"/>
    </location>
</feature>
<evidence type="ECO:0000256" key="2">
    <source>
        <dbReference type="ARBA" id="ARBA00022448"/>
    </source>
</evidence>
<evidence type="ECO:0000313" key="9">
    <source>
        <dbReference type="EMBL" id="MFC4905099.1"/>
    </source>
</evidence>
<evidence type="ECO:0000313" key="10">
    <source>
        <dbReference type="Proteomes" id="UP001595797"/>
    </source>
</evidence>